<name>X1JLR3_9ZZZZ</name>
<dbReference type="Pfam" id="PF02607">
    <property type="entry name" value="B12-binding_2"/>
    <property type="match status" value="1"/>
</dbReference>
<dbReference type="InterPro" id="IPR036594">
    <property type="entry name" value="Meth_synthase_dom"/>
</dbReference>
<evidence type="ECO:0000256" key="2">
    <source>
        <dbReference type="ARBA" id="ARBA00022723"/>
    </source>
</evidence>
<reference evidence="6" key="1">
    <citation type="journal article" date="2014" name="Front. Microbiol.">
        <title>High frequency of phylogenetically diverse reductive dehalogenase-homologous genes in deep subseafloor sedimentary metagenomes.</title>
        <authorList>
            <person name="Kawai M."/>
            <person name="Futagami T."/>
            <person name="Toyoda A."/>
            <person name="Takaki Y."/>
            <person name="Nishi S."/>
            <person name="Hori S."/>
            <person name="Arai W."/>
            <person name="Tsubouchi T."/>
            <person name="Morono Y."/>
            <person name="Uchiyama I."/>
            <person name="Ito T."/>
            <person name="Fujiyama A."/>
            <person name="Inagaki F."/>
            <person name="Takami H."/>
        </authorList>
    </citation>
    <scope>NUCLEOTIDE SEQUENCE</scope>
    <source>
        <strain evidence="6">Expedition CK06-06</strain>
    </source>
</reference>
<dbReference type="PROSITE" id="PS51332">
    <property type="entry name" value="B12_BINDING"/>
    <property type="match status" value="1"/>
</dbReference>
<gene>
    <name evidence="6" type="ORF">S03H2_47306</name>
</gene>
<dbReference type="SUPFAM" id="SSF47644">
    <property type="entry name" value="Methionine synthase domain"/>
    <property type="match status" value="1"/>
</dbReference>
<evidence type="ECO:0000313" key="6">
    <source>
        <dbReference type="EMBL" id="GAH70718.1"/>
    </source>
</evidence>
<sequence>IMEDLITGLRLAGDKFKKGEYFVVDMMQAAETFKEGMKIIKPKLGDTKKEYVGKLVIGTVKGDIHDIGKNLIVIMFEGAGFEVIDLGIDVHKDKFIDSVKKYEPDIIGLSALLTTTMLEMEGIIEALKANNLRERVKIMIGGAPASDRFAQSIGADSYAPNATEAVSMALKLLGK</sequence>
<dbReference type="Gene3D" id="1.10.1240.10">
    <property type="entry name" value="Methionine synthase domain"/>
    <property type="match status" value="1"/>
</dbReference>
<accession>X1JLR3</accession>
<dbReference type="GO" id="GO:0031419">
    <property type="term" value="F:cobalamin binding"/>
    <property type="evidence" value="ECO:0007669"/>
    <property type="project" value="InterPro"/>
</dbReference>
<dbReference type="AlphaFoldDB" id="X1JLR3"/>
<evidence type="ECO:0008006" key="7">
    <source>
        <dbReference type="Google" id="ProtNLM"/>
    </source>
</evidence>
<dbReference type="PANTHER" id="PTHR45833:SF1">
    <property type="entry name" value="METHIONINE SYNTHASE"/>
    <property type="match status" value="1"/>
</dbReference>
<evidence type="ECO:0000256" key="3">
    <source>
        <dbReference type="ARBA" id="ARBA00023285"/>
    </source>
</evidence>
<keyword evidence="2" id="KW-0479">Metal-binding</keyword>
<dbReference type="SUPFAM" id="SSF52242">
    <property type="entry name" value="Cobalamin (vitamin B12)-binding domain"/>
    <property type="match status" value="1"/>
</dbReference>
<keyword evidence="3" id="KW-0170">Cobalt</keyword>
<protein>
    <recommendedName>
        <fullName evidence="7">B12-binding domain-containing protein</fullName>
    </recommendedName>
</protein>
<evidence type="ECO:0000259" key="5">
    <source>
        <dbReference type="PROSITE" id="PS51337"/>
    </source>
</evidence>
<dbReference type="InterPro" id="IPR050554">
    <property type="entry name" value="Met_Synthase/Corrinoid"/>
</dbReference>
<feature type="domain" description="B12-binding" evidence="4">
    <location>
        <begin position="52"/>
        <end position="175"/>
    </location>
</feature>
<organism evidence="6">
    <name type="scientific">marine sediment metagenome</name>
    <dbReference type="NCBI Taxonomy" id="412755"/>
    <lineage>
        <taxon>unclassified sequences</taxon>
        <taxon>metagenomes</taxon>
        <taxon>ecological metagenomes</taxon>
    </lineage>
</organism>
<dbReference type="CDD" id="cd02070">
    <property type="entry name" value="corrinoid_protein_B12-BD"/>
    <property type="match status" value="1"/>
</dbReference>
<dbReference type="GO" id="GO:0046653">
    <property type="term" value="P:tetrahydrofolate metabolic process"/>
    <property type="evidence" value="ECO:0007669"/>
    <property type="project" value="TreeGrafter"/>
</dbReference>
<dbReference type="InterPro" id="IPR036724">
    <property type="entry name" value="Cobalamin-bd_sf"/>
</dbReference>
<dbReference type="Gene3D" id="3.40.50.280">
    <property type="entry name" value="Cobalamin-binding domain"/>
    <property type="match status" value="1"/>
</dbReference>
<dbReference type="FunFam" id="3.40.50.280:FF:000003">
    <property type="entry name" value="Dimethylamine methyltransferase corrinoid protein"/>
    <property type="match status" value="1"/>
</dbReference>
<dbReference type="GO" id="GO:0050667">
    <property type="term" value="P:homocysteine metabolic process"/>
    <property type="evidence" value="ECO:0007669"/>
    <property type="project" value="TreeGrafter"/>
</dbReference>
<dbReference type="PANTHER" id="PTHR45833">
    <property type="entry name" value="METHIONINE SYNTHASE"/>
    <property type="match status" value="1"/>
</dbReference>
<feature type="non-terminal residue" evidence="6">
    <location>
        <position position="1"/>
    </location>
</feature>
<dbReference type="InterPro" id="IPR006158">
    <property type="entry name" value="Cobalamin-bd"/>
</dbReference>
<comment type="similarity">
    <text evidence="1">Belongs to the methylamine corrinoid protein family.</text>
</comment>
<dbReference type="PROSITE" id="PS51337">
    <property type="entry name" value="B12_BINDING_NTER"/>
    <property type="match status" value="1"/>
</dbReference>
<dbReference type="GO" id="GO:0046872">
    <property type="term" value="F:metal ion binding"/>
    <property type="evidence" value="ECO:0007669"/>
    <property type="project" value="UniProtKB-KW"/>
</dbReference>
<dbReference type="Pfam" id="PF02310">
    <property type="entry name" value="B12-binding"/>
    <property type="match status" value="1"/>
</dbReference>
<evidence type="ECO:0000259" key="4">
    <source>
        <dbReference type="PROSITE" id="PS51332"/>
    </source>
</evidence>
<evidence type="ECO:0000256" key="1">
    <source>
        <dbReference type="ARBA" id="ARBA00010854"/>
    </source>
</evidence>
<dbReference type="EMBL" id="BARU01029767">
    <property type="protein sequence ID" value="GAH70718.1"/>
    <property type="molecule type" value="Genomic_DNA"/>
</dbReference>
<feature type="domain" description="B12-binding N-terminal" evidence="5">
    <location>
        <begin position="1"/>
        <end position="52"/>
    </location>
</feature>
<dbReference type="InterPro" id="IPR003759">
    <property type="entry name" value="Cbl-bd_cap"/>
</dbReference>
<dbReference type="GO" id="GO:0008705">
    <property type="term" value="F:methionine synthase activity"/>
    <property type="evidence" value="ECO:0007669"/>
    <property type="project" value="TreeGrafter"/>
</dbReference>
<dbReference type="GO" id="GO:0005829">
    <property type="term" value="C:cytosol"/>
    <property type="evidence" value="ECO:0007669"/>
    <property type="project" value="TreeGrafter"/>
</dbReference>
<comment type="caution">
    <text evidence="6">The sequence shown here is derived from an EMBL/GenBank/DDBJ whole genome shotgun (WGS) entry which is preliminary data.</text>
</comment>
<proteinExistence type="inferred from homology"/>